<keyword evidence="2" id="KW-0067">ATP-binding</keyword>
<dbReference type="Pfam" id="PF06414">
    <property type="entry name" value="Zeta_toxin"/>
    <property type="match status" value="1"/>
</dbReference>
<organism evidence="5 6">
    <name type="scientific">Stenotrophomonas oahuensis</name>
    <dbReference type="NCBI Taxonomy" id="3003271"/>
    <lineage>
        <taxon>Bacteria</taxon>
        <taxon>Pseudomonadati</taxon>
        <taxon>Pseudomonadota</taxon>
        <taxon>Gammaproteobacteria</taxon>
        <taxon>Lysobacterales</taxon>
        <taxon>Lysobacteraceae</taxon>
        <taxon>Stenotrophomonas</taxon>
    </lineage>
</organism>
<evidence type="ECO:0000259" key="4">
    <source>
        <dbReference type="Pfam" id="PF06414"/>
    </source>
</evidence>
<keyword evidence="1" id="KW-0547">Nucleotide-binding</keyword>
<protein>
    <submittedName>
        <fullName evidence="5">Zeta toxin family protein</fullName>
    </submittedName>
</protein>
<gene>
    <name evidence="5" type="ORF">PDM29_20730</name>
</gene>
<dbReference type="Proteomes" id="UP001302072">
    <property type="component" value="Plasmid pST01"/>
</dbReference>
<geneLocation type="plasmid" evidence="5 6">
    <name>pST01</name>
</geneLocation>
<dbReference type="EMBL" id="CP115542">
    <property type="protein sequence ID" value="WNH54842.1"/>
    <property type="molecule type" value="Genomic_DNA"/>
</dbReference>
<sequence length="369" mass="40268">MQKLTKEAREDLIETAYYSLSGLTEAARKPSLTVVLGQTGTPTAIVQREIEAQRRPEGGAVLVSGYDMDRLAAGEGFDADEVDSQALTLELVERAMSERVNVVVTPSPTTEEMPLALIAAARRNGYEVQIAALAVNQQVAAAQSFQRSSLQGAGFHTLSDSAMASEAANVGKALRRIEANGIPATITLYGRNAQPFDRDPSQSASEAFEAARGAMRGADKIRIAAAWEEVAEAHERAGTPIPANGERLREQAHYVLRQSSAASMNFDDRFPEHMSTSKNLAERYGRTLAKLFDADDKAAVSIHPELTNAFIAKHVAERATRDADMPELMTETNGRIRDALLTGTKINVPEVRENENPERDRQFAFDLER</sequence>
<dbReference type="InterPro" id="IPR027417">
    <property type="entry name" value="P-loop_NTPase"/>
</dbReference>
<dbReference type="RefSeq" id="WP_311193920.1">
    <property type="nucleotide sequence ID" value="NZ_CP115542.1"/>
</dbReference>
<evidence type="ECO:0000313" key="6">
    <source>
        <dbReference type="Proteomes" id="UP001302072"/>
    </source>
</evidence>
<proteinExistence type="predicted"/>
<evidence type="ECO:0000256" key="3">
    <source>
        <dbReference type="SAM" id="MobiDB-lite"/>
    </source>
</evidence>
<evidence type="ECO:0000256" key="2">
    <source>
        <dbReference type="ARBA" id="ARBA00022840"/>
    </source>
</evidence>
<feature type="region of interest" description="Disordered" evidence="3">
    <location>
        <begin position="349"/>
        <end position="369"/>
    </location>
</feature>
<evidence type="ECO:0000256" key="1">
    <source>
        <dbReference type="ARBA" id="ARBA00022741"/>
    </source>
</evidence>
<feature type="compositionally biased region" description="Basic and acidic residues" evidence="3">
    <location>
        <begin position="350"/>
        <end position="369"/>
    </location>
</feature>
<evidence type="ECO:0000313" key="5">
    <source>
        <dbReference type="EMBL" id="WNH54842.1"/>
    </source>
</evidence>
<reference evidence="5 6" key="1">
    <citation type="submission" date="2022-12" db="EMBL/GenBank/DDBJ databases">
        <title>Two new species, Stenotrophomonas aracearum and Stenotrophomonas oahuensis, isolated from Anthurium (Araceae family) in Hawaii.</title>
        <authorList>
            <person name="Chunag S.C."/>
            <person name="Dobhal S."/>
            <person name="Alvarez A."/>
            <person name="Arif M."/>
        </authorList>
    </citation>
    <scope>NUCLEOTIDE SEQUENCE [LARGE SCALE GENOMIC DNA]</scope>
    <source>
        <strain evidence="5 6">A5586</strain>
        <plasmid evidence="5 6">pST01</plasmid>
    </source>
</reference>
<keyword evidence="5" id="KW-0614">Plasmid</keyword>
<name>A0ABY9YVE8_9GAMM</name>
<dbReference type="Gene3D" id="3.40.50.300">
    <property type="entry name" value="P-loop containing nucleotide triphosphate hydrolases"/>
    <property type="match status" value="1"/>
</dbReference>
<dbReference type="InterPro" id="IPR010488">
    <property type="entry name" value="Zeta_toxin_domain"/>
</dbReference>
<accession>A0ABY9YVE8</accession>
<feature type="domain" description="Zeta toxin" evidence="4">
    <location>
        <begin position="83"/>
        <end position="191"/>
    </location>
</feature>
<keyword evidence="6" id="KW-1185">Reference proteome</keyword>